<gene>
    <name evidence="1" type="ORF">PGLA1383_LOCUS19055</name>
</gene>
<protein>
    <submittedName>
        <fullName evidence="1">Uncharacterized protein</fullName>
    </submittedName>
</protein>
<proteinExistence type="predicted"/>
<reference evidence="1" key="1">
    <citation type="submission" date="2021-02" db="EMBL/GenBank/DDBJ databases">
        <authorList>
            <person name="Dougan E. K."/>
            <person name="Rhodes N."/>
            <person name="Thang M."/>
            <person name="Chan C."/>
        </authorList>
    </citation>
    <scope>NUCLEOTIDE SEQUENCE</scope>
</reference>
<accession>A0A813EJH9</accession>
<organism evidence="1 2">
    <name type="scientific">Polarella glacialis</name>
    <name type="common">Dinoflagellate</name>
    <dbReference type="NCBI Taxonomy" id="89957"/>
    <lineage>
        <taxon>Eukaryota</taxon>
        <taxon>Sar</taxon>
        <taxon>Alveolata</taxon>
        <taxon>Dinophyceae</taxon>
        <taxon>Suessiales</taxon>
        <taxon>Suessiaceae</taxon>
        <taxon>Polarella</taxon>
    </lineage>
</organism>
<name>A0A813EJH9_POLGL</name>
<dbReference type="EMBL" id="CAJNNV010012409">
    <property type="protein sequence ID" value="CAE8600748.1"/>
    <property type="molecule type" value="Genomic_DNA"/>
</dbReference>
<evidence type="ECO:0000313" key="2">
    <source>
        <dbReference type="Proteomes" id="UP000654075"/>
    </source>
</evidence>
<comment type="caution">
    <text evidence="1">The sequence shown here is derived from an EMBL/GenBank/DDBJ whole genome shotgun (WGS) entry which is preliminary data.</text>
</comment>
<sequence length="105" mass="11260">MASGCLRRPPAQAACCAWTVRPAPSSSSARSSPRTLGSGQWPFWALTAVCGAYPLTPGGCCAWTAPPARSLWWGRSWKDGRNGMLQCWPLMAASTRHPPMVDSLV</sequence>
<dbReference type="Proteomes" id="UP000654075">
    <property type="component" value="Unassembled WGS sequence"/>
</dbReference>
<evidence type="ECO:0000313" key="1">
    <source>
        <dbReference type="EMBL" id="CAE8600748.1"/>
    </source>
</evidence>
<keyword evidence="2" id="KW-1185">Reference proteome</keyword>
<dbReference type="AlphaFoldDB" id="A0A813EJH9"/>